<evidence type="ECO:0000259" key="1">
    <source>
        <dbReference type="PROSITE" id="PS50181"/>
    </source>
</evidence>
<dbReference type="VEuPathDB" id="FungiDB:JI435_083080"/>
<proteinExistence type="predicted"/>
<name>A0A7U2ET78_PHANO</name>
<gene>
    <name evidence="2" type="ORF">JI435_083080</name>
</gene>
<dbReference type="Pfam" id="PF00646">
    <property type="entry name" value="F-box"/>
    <property type="match status" value="1"/>
</dbReference>
<accession>A0A7U2ET78</accession>
<dbReference type="SUPFAM" id="SSF81383">
    <property type="entry name" value="F-box domain"/>
    <property type="match status" value="1"/>
</dbReference>
<dbReference type="AlphaFoldDB" id="A0A7U2ET78"/>
<sequence>MQHDALIAAFRQLQTNDERLNAIRALAQELTSHEWRQLQELAAARNFQTDIVGRLPVELVAEIFAHLDTSTAFWLQSVSTRWRRVLQSPQVLTNTLVPWYGYTPQLLRADYGMCKTKAEVIHAFRNGCPKHHFKIRIVGIHHRMILTEDTLILTAGAQGNSDPRILCFFNIKTWELHSMTGDARERISQTFASDQIAGFTTESRVCYVSDLEGRGKRKFRVPNNAFFQSVACRGRTVACAGCFPDHAEVYVWNYDTQQGKTFSIDFNSHLFPFPRVWRNHKHGMALLLQPEIERIIVFTDERCSGGNDFDEAYCQRDEGICTIRYAQFTYDGDCISESESLIDEVAPRQQATFQNNNNYFIPVNNRGAFKISIGSFNYAPATRWIQFDEEVNMFTQPVPTTENGQMWASRSLFWWKDTVYSSMKATEQMHSPAPSYLTYLGTSDRLRYKPLLLHTRSPEDNVDLVNTRDCVVLNEKYIVRALPHGFHVLCFEDSSQYPKENGVFFDRGYVEVHNVQSSTGLP</sequence>
<dbReference type="Proteomes" id="UP000663193">
    <property type="component" value="Chromosome 2"/>
</dbReference>
<dbReference type="PROSITE" id="PS50181">
    <property type="entry name" value="FBOX"/>
    <property type="match status" value="1"/>
</dbReference>
<dbReference type="InterPro" id="IPR001810">
    <property type="entry name" value="F-box_dom"/>
</dbReference>
<dbReference type="SMART" id="SM00256">
    <property type="entry name" value="FBOX"/>
    <property type="match status" value="1"/>
</dbReference>
<dbReference type="InterPro" id="IPR036047">
    <property type="entry name" value="F-box-like_dom_sf"/>
</dbReference>
<evidence type="ECO:0000313" key="3">
    <source>
        <dbReference type="Proteomes" id="UP000663193"/>
    </source>
</evidence>
<dbReference type="CDD" id="cd09917">
    <property type="entry name" value="F-box_SF"/>
    <property type="match status" value="1"/>
</dbReference>
<protein>
    <recommendedName>
        <fullName evidence="1">F-box domain-containing protein</fullName>
    </recommendedName>
</protein>
<feature type="domain" description="F-box" evidence="1">
    <location>
        <begin position="49"/>
        <end position="95"/>
    </location>
</feature>
<keyword evidence="3" id="KW-1185">Reference proteome</keyword>
<organism evidence="2 3">
    <name type="scientific">Phaeosphaeria nodorum (strain SN15 / ATCC MYA-4574 / FGSC 10173)</name>
    <name type="common">Glume blotch fungus</name>
    <name type="synonym">Parastagonospora nodorum</name>
    <dbReference type="NCBI Taxonomy" id="321614"/>
    <lineage>
        <taxon>Eukaryota</taxon>
        <taxon>Fungi</taxon>
        <taxon>Dikarya</taxon>
        <taxon>Ascomycota</taxon>
        <taxon>Pezizomycotina</taxon>
        <taxon>Dothideomycetes</taxon>
        <taxon>Pleosporomycetidae</taxon>
        <taxon>Pleosporales</taxon>
        <taxon>Pleosporineae</taxon>
        <taxon>Phaeosphaeriaceae</taxon>
        <taxon>Parastagonospora</taxon>
    </lineage>
</organism>
<evidence type="ECO:0000313" key="2">
    <source>
        <dbReference type="EMBL" id="QRC92636.1"/>
    </source>
</evidence>
<reference evidence="3" key="1">
    <citation type="journal article" date="2021" name="BMC Genomics">
        <title>Chromosome-level genome assembly and manually-curated proteome of model necrotroph Parastagonospora nodorum Sn15 reveals a genome-wide trove of candidate effector homologs, and redundancy of virulence-related functions within an accessory chromosome.</title>
        <authorList>
            <person name="Bertazzoni S."/>
            <person name="Jones D.A.B."/>
            <person name="Phan H.T."/>
            <person name="Tan K.-C."/>
            <person name="Hane J.K."/>
        </authorList>
    </citation>
    <scope>NUCLEOTIDE SEQUENCE [LARGE SCALE GENOMIC DNA]</scope>
    <source>
        <strain evidence="3">SN15 / ATCC MYA-4574 / FGSC 10173)</strain>
    </source>
</reference>
<dbReference type="Gene3D" id="1.20.1280.50">
    <property type="match status" value="1"/>
</dbReference>
<dbReference type="EMBL" id="CP069024">
    <property type="protein sequence ID" value="QRC92636.1"/>
    <property type="molecule type" value="Genomic_DNA"/>
</dbReference>
<dbReference type="OrthoDB" id="5295250at2759"/>